<dbReference type="EMBL" id="PQIB02000001">
    <property type="protein sequence ID" value="RLN40336.1"/>
    <property type="molecule type" value="Genomic_DNA"/>
</dbReference>
<dbReference type="AlphaFoldDB" id="A0A3L6TL16"/>
<name>A0A3L6TL16_PANMI</name>
<dbReference type="Proteomes" id="UP000275267">
    <property type="component" value="Unassembled WGS sequence"/>
</dbReference>
<protein>
    <submittedName>
        <fullName evidence="1">Uncharacterized protein</fullName>
    </submittedName>
</protein>
<accession>A0A3L6TL16</accession>
<reference evidence="2" key="1">
    <citation type="journal article" date="2019" name="Nat. Commun.">
        <title>The genome of broomcorn millet.</title>
        <authorList>
            <person name="Zou C."/>
            <person name="Miki D."/>
            <person name="Li D."/>
            <person name="Tang Q."/>
            <person name="Xiao L."/>
            <person name="Rajput S."/>
            <person name="Deng P."/>
            <person name="Jia W."/>
            <person name="Huang R."/>
            <person name="Zhang M."/>
            <person name="Sun Y."/>
            <person name="Hu J."/>
            <person name="Fu X."/>
            <person name="Schnable P.S."/>
            <person name="Li F."/>
            <person name="Zhang H."/>
            <person name="Feng B."/>
            <person name="Zhu X."/>
            <person name="Liu R."/>
            <person name="Schnable J.C."/>
            <person name="Zhu J.-K."/>
            <person name="Zhang H."/>
        </authorList>
    </citation>
    <scope>NUCLEOTIDE SEQUENCE [LARGE SCALE GENOMIC DNA]</scope>
</reference>
<evidence type="ECO:0000313" key="2">
    <source>
        <dbReference type="Proteomes" id="UP000275267"/>
    </source>
</evidence>
<keyword evidence="2" id="KW-1185">Reference proteome</keyword>
<comment type="caution">
    <text evidence="1">The sequence shown here is derived from an EMBL/GenBank/DDBJ whole genome shotgun (WGS) entry which is preliminary data.</text>
</comment>
<organism evidence="1 2">
    <name type="scientific">Panicum miliaceum</name>
    <name type="common">Proso millet</name>
    <name type="synonym">Broomcorn millet</name>
    <dbReference type="NCBI Taxonomy" id="4540"/>
    <lineage>
        <taxon>Eukaryota</taxon>
        <taxon>Viridiplantae</taxon>
        <taxon>Streptophyta</taxon>
        <taxon>Embryophyta</taxon>
        <taxon>Tracheophyta</taxon>
        <taxon>Spermatophyta</taxon>
        <taxon>Magnoliopsida</taxon>
        <taxon>Liliopsida</taxon>
        <taxon>Poales</taxon>
        <taxon>Poaceae</taxon>
        <taxon>PACMAD clade</taxon>
        <taxon>Panicoideae</taxon>
        <taxon>Panicodae</taxon>
        <taxon>Paniceae</taxon>
        <taxon>Panicinae</taxon>
        <taxon>Panicum</taxon>
        <taxon>Panicum sect. Panicum</taxon>
    </lineage>
</organism>
<evidence type="ECO:0000313" key="1">
    <source>
        <dbReference type="EMBL" id="RLN40336.1"/>
    </source>
</evidence>
<sequence>MALYEFKFPLAVLVQQEMANITQGSTSTSHGVHETEEVGETNCSHEQDMAEEPQQMVHEQPQLEVDDNEDDVGGMANLELIDPVIDVKHHLHLVDGQLPPVLWLRTHDECWRLDARWIPSDVSEDLVSYAERLEANPPRVSRMELANGLRRLAQRCMRGLRHAT</sequence>
<gene>
    <name evidence="1" type="ORF">C2845_PM01G44190</name>
</gene>
<proteinExistence type="predicted"/>